<dbReference type="InterPro" id="IPR014053">
    <property type="entry name" value="ForMFR_H4MPT_ForTrfase"/>
</dbReference>
<organism evidence="5 6">
    <name type="scientific">Polystyrenella longa</name>
    <dbReference type="NCBI Taxonomy" id="2528007"/>
    <lineage>
        <taxon>Bacteria</taxon>
        <taxon>Pseudomonadati</taxon>
        <taxon>Planctomycetota</taxon>
        <taxon>Planctomycetia</taxon>
        <taxon>Planctomycetales</taxon>
        <taxon>Planctomycetaceae</taxon>
        <taxon>Polystyrenella</taxon>
    </lineage>
</organism>
<name>A0A518CHD6_9PLAN</name>
<accession>A0A518CHD6</accession>
<dbReference type="EC" id="2.3.1.101" evidence="5"/>
<dbReference type="Proteomes" id="UP000317178">
    <property type="component" value="Chromosome"/>
</dbReference>
<dbReference type="GO" id="GO:0006730">
    <property type="term" value="P:one-carbon metabolic process"/>
    <property type="evidence" value="ECO:0007669"/>
    <property type="project" value="InterPro"/>
</dbReference>
<dbReference type="GO" id="GO:0030270">
    <property type="term" value="F:formylmethanofuran-tetrahydromethanopterin N-formyltransferase activity"/>
    <property type="evidence" value="ECO:0007669"/>
    <property type="project" value="UniProtKB-EC"/>
</dbReference>
<dbReference type="Pfam" id="PF02741">
    <property type="entry name" value="FTR_C"/>
    <property type="match status" value="1"/>
</dbReference>
<keyword evidence="2 5" id="KW-0808">Transferase</keyword>
<feature type="domain" description="Formylmethanofuran: tetrahydromethanopterin formyltransferase Ftr N-terminal" evidence="3">
    <location>
        <begin position="6"/>
        <end position="153"/>
    </location>
</feature>
<dbReference type="InterPro" id="IPR023447">
    <property type="entry name" value="ForMFR_H4MPT_ForTrfase_fd-like"/>
</dbReference>
<dbReference type="SUPFAM" id="SSF55112">
    <property type="entry name" value="Formylmethanofuran:tetrahydromethanopterin formyltransferase"/>
    <property type="match status" value="2"/>
</dbReference>
<dbReference type="InterPro" id="IPR002770">
    <property type="entry name" value="ForMFR_H4MPT_ForTrfase_C"/>
</dbReference>
<dbReference type="OrthoDB" id="8841169at2"/>
<dbReference type="EMBL" id="CP036281">
    <property type="protein sequence ID" value="QDU78632.1"/>
    <property type="molecule type" value="Genomic_DNA"/>
</dbReference>
<evidence type="ECO:0000313" key="6">
    <source>
        <dbReference type="Proteomes" id="UP000317178"/>
    </source>
</evidence>
<evidence type="ECO:0000256" key="2">
    <source>
        <dbReference type="ARBA" id="ARBA00022679"/>
    </source>
</evidence>
<dbReference type="AlphaFoldDB" id="A0A518CHD6"/>
<feature type="domain" description="Formylmethanofuran: tetrahydromethanopterin formyltransferase Ftr C-terminal" evidence="4">
    <location>
        <begin position="157"/>
        <end position="303"/>
    </location>
</feature>
<dbReference type="RefSeq" id="WP_144992545.1">
    <property type="nucleotide sequence ID" value="NZ_CP036281.1"/>
</dbReference>
<keyword evidence="6" id="KW-1185">Reference proteome</keyword>
<dbReference type="Pfam" id="PF01913">
    <property type="entry name" value="FTR"/>
    <property type="match status" value="1"/>
</dbReference>
<evidence type="ECO:0000256" key="1">
    <source>
        <dbReference type="ARBA" id="ARBA00006770"/>
    </source>
</evidence>
<keyword evidence="5" id="KW-0012">Acyltransferase</keyword>
<proteinExistence type="inferred from homology"/>
<dbReference type="PIRSF" id="PIRSF006414">
    <property type="entry name" value="Ftr_formyl_trnsf"/>
    <property type="match status" value="1"/>
</dbReference>
<comment type="similarity">
    <text evidence="1">Belongs to the FTR family.</text>
</comment>
<dbReference type="InterPro" id="IPR022667">
    <property type="entry name" value="ForMFR_H4MPT_ForTrfase_N"/>
</dbReference>
<reference evidence="5 6" key="1">
    <citation type="submission" date="2019-02" db="EMBL/GenBank/DDBJ databases">
        <title>Deep-cultivation of Planctomycetes and their phenomic and genomic characterization uncovers novel biology.</title>
        <authorList>
            <person name="Wiegand S."/>
            <person name="Jogler M."/>
            <person name="Boedeker C."/>
            <person name="Pinto D."/>
            <person name="Vollmers J."/>
            <person name="Rivas-Marin E."/>
            <person name="Kohn T."/>
            <person name="Peeters S.H."/>
            <person name="Heuer A."/>
            <person name="Rast P."/>
            <person name="Oberbeckmann S."/>
            <person name="Bunk B."/>
            <person name="Jeske O."/>
            <person name="Meyerdierks A."/>
            <person name="Storesund J.E."/>
            <person name="Kallscheuer N."/>
            <person name="Luecker S."/>
            <person name="Lage O.M."/>
            <person name="Pohl T."/>
            <person name="Merkel B.J."/>
            <person name="Hornburger P."/>
            <person name="Mueller R.-W."/>
            <person name="Bruemmer F."/>
            <person name="Labrenz M."/>
            <person name="Spormann A.M."/>
            <person name="Op den Camp H."/>
            <person name="Overmann J."/>
            <person name="Amann R."/>
            <person name="Jetten M.S.M."/>
            <person name="Mascher T."/>
            <person name="Medema M.H."/>
            <person name="Devos D.P."/>
            <person name="Kaster A.-K."/>
            <person name="Ovreas L."/>
            <person name="Rohde M."/>
            <person name="Galperin M.Y."/>
            <person name="Jogler C."/>
        </authorList>
    </citation>
    <scope>NUCLEOTIDE SEQUENCE [LARGE SCALE GENOMIC DNA]</scope>
    <source>
        <strain evidence="5 6">Pla110</strain>
    </source>
</reference>
<protein>
    <submittedName>
        <fullName evidence="5">Formyltransferase/hydrolase complex subunit D</fullName>
        <ecNumber evidence="5">2.3.1.101</ecNumber>
    </submittedName>
</protein>
<dbReference type="KEGG" id="plon:Pla110_03360"/>
<dbReference type="GO" id="GO:0016787">
    <property type="term" value="F:hydrolase activity"/>
    <property type="evidence" value="ECO:0007669"/>
    <property type="project" value="UniProtKB-KW"/>
</dbReference>
<gene>
    <name evidence="5" type="primary">fhcD_1</name>
    <name evidence="5" type="ORF">Pla110_03360</name>
</gene>
<sequence length="311" mass="34167">MFEQYQCEVEDTYAEAFRSLYAEFLITARDRKWLNHALYAATGHASSTIMCDCEAGLDRYVGPGGDESFATPDGRPGAIVQLHVPRFRKDRVPALEKALLSRVSQNVLTCPTTACFNMLESEDYYRLGRKVSYFGDGHEFLDDRHGRKMWVIPTMGGEFSIDRRFGYSDGIMGGNLWFMGTSEEAAITAAERAVEGVEKTPGTITTFPGGVAASASKAGSKYKFLFASTFAEYCPTLKEKLGEKSLVPEGVTSIQEIIINGRDLDAVAEATYAAMDACHDTPGLVKISAGNYNGRLGKSFIYLDRNQQPAS</sequence>
<dbReference type="Gene3D" id="3.30.70.520">
    <property type="match status" value="2"/>
</dbReference>
<keyword evidence="5" id="KW-0378">Hydrolase</keyword>
<evidence type="ECO:0000313" key="5">
    <source>
        <dbReference type="EMBL" id="QDU78632.1"/>
    </source>
</evidence>
<dbReference type="NCBIfam" id="TIGR03119">
    <property type="entry name" value="one_C_fhcD"/>
    <property type="match status" value="1"/>
</dbReference>
<evidence type="ECO:0000259" key="3">
    <source>
        <dbReference type="Pfam" id="PF01913"/>
    </source>
</evidence>
<evidence type="ECO:0000259" key="4">
    <source>
        <dbReference type="Pfam" id="PF02741"/>
    </source>
</evidence>
<dbReference type="NCBIfam" id="NF002554">
    <property type="entry name" value="PRK02114.1"/>
    <property type="match status" value="1"/>
</dbReference>